<protein>
    <submittedName>
        <fullName evidence="8">Acetoacetate--CoA ligase</fullName>
        <ecNumber evidence="8">6.2.1.16</ecNumber>
    </submittedName>
</protein>
<dbReference type="RefSeq" id="WP_311554953.1">
    <property type="nucleotide sequence ID" value="NZ_JAVREJ010000003.1"/>
</dbReference>
<dbReference type="Pfam" id="PF16177">
    <property type="entry name" value="ACAS_N"/>
    <property type="match status" value="1"/>
</dbReference>
<feature type="domain" description="AMP-dependent synthetase/ligase" evidence="5">
    <location>
        <begin position="102"/>
        <end position="484"/>
    </location>
</feature>
<evidence type="ECO:0000259" key="5">
    <source>
        <dbReference type="Pfam" id="PF00501"/>
    </source>
</evidence>
<evidence type="ECO:0000256" key="4">
    <source>
        <dbReference type="ARBA" id="ARBA00022840"/>
    </source>
</evidence>
<evidence type="ECO:0000256" key="3">
    <source>
        <dbReference type="ARBA" id="ARBA00022741"/>
    </source>
</evidence>
<dbReference type="InterPro" id="IPR020845">
    <property type="entry name" value="AMP-binding_CS"/>
</dbReference>
<dbReference type="InterPro" id="IPR042099">
    <property type="entry name" value="ANL_N_sf"/>
</dbReference>
<accession>A0ABU2N5F6</accession>
<dbReference type="Gene3D" id="3.30.300.30">
    <property type="match status" value="1"/>
</dbReference>
<dbReference type="NCBIfam" id="TIGR01217">
    <property type="entry name" value="ac_ac_CoA_syn"/>
    <property type="match status" value="1"/>
</dbReference>
<name>A0ABU2N5F6_9PSEU</name>
<keyword evidence="9" id="KW-1185">Reference proteome</keyword>
<comment type="similarity">
    <text evidence="1">Belongs to the ATP-dependent AMP-binding enzyme family.</text>
</comment>
<dbReference type="GO" id="GO:0030729">
    <property type="term" value="F:acetoacetate-CoA ligase activity"/>
    <property type="evidence" value="ECO:0007669"/>
    <property type="project" value="UniProtKB-EC"/>
</dbReference>
<dbReference type="Pfam" id="PF13193">
    <property type="entry name" value="AMP-binding_C"/>
    <property type="match status" value="1"/>
</dbReference>
<dbReference type="PANTHER" id="PTHR42921:SF1">
    <property type="entry name" value="ACETOACETYL-COA SYNTHETASE"/>
    <property type="match status" value="1"/>
</dbReference>
<gene>
    <name evidence="8" type="ORF">RM445_05535</name>
</gene>
<keyword evidence="2 8" id="KW-0436">Ligase</keyword>
<dbReference type="EC" id="6.2.1.16" evidence="8"/>
<dbReference type="SUPFAM" id="SSF56801">
    <property type="entry name" value="Acetyl-CoA synthetase-like"/>
    <property type="match status" value="1"/>
</dbReference>
<dbReference type="PROSITE" id="PS00455">
    <property type="entry name" value="AMP_BINDING"/>
    <property type="match status" value="1"/>
</dbReference>
<evidence type="ECO:0000256" key="2">
    <source>
        <dbReference type="ARBA" id="ARBA00022598"/>
    </source>
</evidence>
<proteinExistence type="inferred from homology"/>
<sequence>MSEPELLRPVAPDVRATTEIGRFMTWLERERGLTFAGYEELHRWSVDDLDGFWSAVWEHFEVRGHSPYDAVLGRREMPGAEWFPGATLNYAEHALGLLDNPDQDADETAVLGYSQTRDRVELTWGQLRDQVARARAGLQRLGVGRGDRVVAYLPNIPETLVAFLATASLGAIWASCAPEFGARSVVDRFGQVEPKILLAVAGYGYGSKDVDRREQVAEIREGLPTVEHVVHVPYGAHTLPDAAGWNELLAQPANPRGQRSGEGEDSELAFEPVPFAHPLAVLFSSGTTGKPKAIIHGHGGILLEHLKNHALSWDLGPGDRILWFSTTAWMMWNALVSALLVRASIVMIDGNPLHPDIRWQWRLAEETGATLMGASPGFLMACRKEGVEPAKEFDLSRLRQIGAAGSPLPPEGYRWVAEQFGPDVLLNVGSGGTDICSGIVQGSPLQPVWAGEISGPCLGIDAKAFDDKGEQVVGELGELVITAPLPSMPVGFWGDPDGTRYRDTYFDVYPGVWRHGDWVRFSEVGSAIIAGRSDATLNRGGVRLGTAEFYRVVEELPEVADSLVVHLEDAAGGNGQLLLFVRPADGVELDDALRRRISTTLRTELSPRHIPDRIAAVPVIPHNRTGKKLELPVKKILLGAAPDEVASRDVLADPTALDAFVGLRGAS</sequence>
<dbReference type="EMBL" id="JAVREJ010000003">
    <property type="protein sequence ID" value="MDT0348985.1"/>
    <property type="molecule type" value="Genomic_DNA"/>
</dbReference>
<dbReference type="CDD" id="cd05943">
    <property type="entry name" value="AACS"/>
    <property type="match status" value="1"/>
</dbReference>
<reference evidence="9" key="1">
    <citation type="submission" date="2023-07" db="EMBL/GenBank/DDBJ databases">
        <title>30 novel species of actinomycetes from the DSMZ collection.</title>
        <authorList>
            <person name="Nouioui I."/>
        </authorList>
    </citation>
    <scope>NUCLEOTIDE SEQUENCE [LARGE SCALE GENOMIC DNA]</scope>
    <source>
        <strain evidence="9">DSM 45834</strain>
    </source>
</reference>
<dbReference type="PANTHER" id="PTHR42921">
    <property type="entry name" value="ACETOACETYL-COA SYNTHETASE"/>
    <property type="match status" value="1"/>
</dbReference>
<organism evidence="8 9">
    <name type="scientific">Pseudonocardia charpentierae</name>
    <dbReference type="NCBI Taxonomy" id="3075545"/>
    <lineage>
        <taxon>Bacteria</taxon>
        <taxon>Bacillati</taxon>
        <taxon>Actinomycetota</taxon>
        <taxon>Actinomycetes</taxon>
        <taxon>Pseudonocardiales</taxon>
        <taxon>Pseudonocardiaceae</taxon>
        <taxon>Pseudonocardia</taxon>
    </lineage>
</organism>
<feature type="domain" description="Acetyl-coenzyme A synthetase N-terminal" evidence="7">
    <location>
        <begin position="38"/>
        <end position="94"/>
    </location>
</feature>
<keyword evidence="3" id="KW-0547">Nucleotide-binding</keyword>
<dbReference type="Gene3D" id="3.40.50.12780">
    <property type="entry name" value="N-terminal domain of ligase-like"/>
    <property type="match status" value="1"/>
</dbReference>
<evidence type="ECO:0000313" key="9">
    <source>
        <dbReference type="Proteomes" id="UP001183202"/>
    </source>
</evidence>
<feature type="domain" description="AMP-binding enzyme C-terminal" evidence="6">
    <location>
        <begin position="552"/>
        <end position="627"/>
    </location>
</feature>
<dbReference type="NCBIfam" id="NF002937">
    <property type="entry name" value="PRK03584.1"/>
    <property type="match status" value="1"/>
</dbReference>
<dbReference type="InterPro" id="IPR045851">
    <property type="entry name" value="AMP-bd_C_sf"/>
</dbReference>
<dbReference type="InterPro" id="IPR005914">
    <property type="entry name" value="Acac_CoA_synth"/>
</dbReference>
<dbReference type="InterPro" id="IPR032387">
    <property type="entry name" value="ACAS_N"/>
</dbReference>
<dbReference type="Pfam" id="PF00501">
    <property type="entry name" value="AMP-binding"/>
    <property type="match status" value="1"/>
</dbReference>
<keyword evidence="4" id="KW-0067">ATP-binding</keyword>
<evidence type="ECO:0000313" key="8">
    <source>
        <dbReference type="EMBL" id="MDT0348985.1"/>
    </source>
</evidence>
<dbReference type="Proteomes" id="UP001183202">
    <property type="component" value="Unassembled WGS sequence"/>
</dbReference>
<comment type="caution">
    <text evidence="8">The sequence shown here is derived from an EMBL/GenBank/DDBJ whole genome shotgun (WGS) entry which is preliminary data.</text>
</comment>
<dbReference type="InterPro" id="IPR000873">
    <property type="entry name" value="AMP-dep_synth/lig_dom"/>
</dbReference>
<dbReference type="InterPro" id="IPR025110">
    <property type="entry name" value="AMP-bd_C"/>
</dbReference>
<evidence type="ECO:0000259" key="7">
    <source>
        <dbReference type="Pfam" id="PF16177"/>
    </source>
</evidence>
<evidence type="ECO:0000256" key="1">
    <source>
        <dbReference type="ARBA" id="ARBA00006432"/>
    </source>
</evidence>
<evidence type="ECO:0000259" key="6">
    <source>
        <dbReference type="Pfam" id="PF13193"/>
    </source>
</evidence>